<evidence type="ECO:0000313" key="2">
    <source>
        <dbReference type="Proteomes" id="UP000198967"/>
    </source>
</evidence>
<reference evidence="1 2" key="1">
    <citation type="submission" date="2016-10" db="EMBL/GenBank/DDBJ databases">
        <authorList>
            <person name="de Groot N.N."/>
        </authorList>
    </citation>
    <scope>NUCLEOTIDE SEQUENCE [LARGE SCALE GENOMIC DNA]</scope>
    <source>
        <strain evidence="1 2">CGMCC 4.3143</strain>
    </source>
</reference>
<evidence type="ECO:0000313" key="1">
    <source>
        <dbReference type="EMBL" id="SDG34429.1"/>
    </source>
</evidence>
<dbReference type="OrthoDB" id="9180579at2"/>
<keyword evidence="2" id="KW-1185">Reference proteome</keyword>
<proteinExistence type="predicted"/>
<sequence>MIADTSMEDPMDRAADDGYAELVSPMPRARSGRYSINVRPQLREVVLVDNDKPNSINIIRATQAELRRRGIAVRDEIIVRPVGRDPIDKQPQLFGQLSRERALVLDGVND</sequence>
<dbReference type="Proteomes" id="UP000198967">
    <property type="component" value="Unassembled WGS sequence"/>
</dbReference>
<protein>
    <submittedName>
        <fullName evidence="1">Uncharacterized protein</fullName>
    </submittedName>
</protein>
<accession>A0A1G7TIE7</accession>
<dbReference type="EMBL" id="FNBE01000011">
    <property type="protein sequence ID" value="SDG34429.1"/>
    <property type="molecule type" value="Genomic_DNA"/>
</dbReference>
<dbReference type="STRING" id="366584.SAMN05216377_11126"/>
<name>A0A1G7TIE7_PSEOR</name>
<organism evidence="1 2">
    <name type="scientific">Pseudonocardia oroxyli</name>
    <dbReference type="NCBI Taxonomy" id="366584"/>
    <lineage>
        <taxon>Bacteria</taxon>
        <taxon>Bacillati</taxon>
        <taxon>Actinomycetota</taxon>
        <taxon>Actinomycetes</taxon>
        <taxon>Pseudonocardiales</taxon>
        <taxon>Pseudonocardiaceae</taxon>
        <taxon>Pseudonocardia</taxon>
    </lineage>
</organism>
<dbReference type="RefSeq" id="WP_093085801.1">
    <property type="nucleotide sequence ID" value="NZ_FNBE01000011.1"/>
</dbReference>
<dbReference type="AlphaFoldDB" id="A0A1G7TIE7"/>
<gene>
    <name evidence="1" type="ORF">SAMN05216377_11126</name>
</gene>